<dbReference type="STRING" id="28083.Lbir_2227"/>
<sequence length="301" mass="34923">MYLISSFCAKITLFISFWLISIIMKPTQFFIDVNIQGETVIFNACNRAEGQTVQDKSPGNLIKFDQTELCDEVKKNKDVYSSLHQINLKFNGLCELICNFVIMEDKLGRTFKHNKRFSDAFAKKSFEMKADDDKLVLIEKEKISRHRFYVTDLNEDKIRKSHILHVSTLFQKIIAYFFNIYPHDLFRPFESNQKNGLVNESALAEKLDALPDGHYVKFSVFKKTFFDFEGHSMVIKKTKDSYSFFDPNEGEYTELAFTELCEKINEAMRKHQGTHMAFMDGEAYVKSLQQEDTPGKDPAPA</sequence>
<proteinExistence type="predicted"/>
<dbReference type="RefSeq" id="WP_065232838.1">
    <property type="nucleotide sequence ID" value="NZ_CAAAHV010000015.1"/>
</dbReference>
<dbReference type="EMBL" id="LNXT01000044">
    <property type="protein sequence ID" value="KTC68694.1"/>
    <property type="molecule type" value="Genomic_DNA"/>
</dbReference>
<organism evidence="3 5">
    <name type="scientific">Legionella birminghamensis</name>
    <dbReference type="NCBI Taxonomy" id="28083"/>
    <lineage>
        <taxon>Bacteria</taxon>
        <taxon>Pseudomonadati</taxon>
        <taxon>Pseudomonadota</taxon>
        <taxon>Gammaproteobacteria</taxon>
        <taxon>Legionellales</taxon>
        <taxon>Legionellaceae</taxon>
        <taxon>Legionella</taxon>
    </lineage>
</organism>
<reference evidence="2 4" key="1">
    <citation type="submission" date="2015-11" db="EMBL/GenBank/DDBJ databases">
        <title>Genomic analysis of 38 Legionella species identifies large and diverse effector repertoires.</title>
        <authorList>
            <person name="Burstein D."/>
            <person name="Amaro F."/>
            <person name="Zusman T."/>
            <person name="Lifshitz Z."/>
            <person name="Cohen O."/>
            <person name="Gilbert J.A."/>
            <person name="Pupko T."/>
            <person name="Shuman H.A."/>
            <person name="Segal G."/>
        </authorList>
    </citation>
    <scope>NUCLEOTIDE SEQUENCE [LARGE SCALE GENOMIC DNA]</scope>
    <source>
        <strain evidence="2 4">CDC#1407-AL-14</strain>
    </source>
</reference>
<reference evidence="3 5" key="2">
    <citation type="submission" date="2018-06" db="EMBL/GenBank/DDBJ databases">
        <authorList>
            <consortium name="Pathogen Informatics"/>
            <person name="Doyle S."/>
        </authorList>
    </citation>
    <scope>NUCLEOTIDE SEQUENCE [LARGE SCALE GENOMIC DNA]</scope>
    <source>
        <strain evidence="3 5">NCTC12437</strain>
    </source>
</reference>
<keyword evidence="1" id="KW-0812">Transmembrane</keyword>
<evidence type="ECO:0000256" key="1">
    <source>
        <dbReference type="SAM" id="Phobius"/>
    </source>
</evidence>
<dbReference type="Proteomes" id="UP000054735">
    <property type="component" value="Unassembled WGS sequence"/>
</dbReference>
<accession>A0A378I6D4</accession>
<feature type="transmembrane region" description="Helical" evidence="1">
    <location>
        <begin position="7"/>
        <end position="24"/>
    </location>
</feature>
<keyword evidence="4" id="KW-1185">Reference proteome</keyword>
<evidence type="ECO:0000313" key="2">
    <source>
        <dbReference type="EMBL" id="KTC68694.1"/>
    </source>
</evidence>
<dbReference type="OrthoDB" id="5653788at2"/>
<gene>
    <name evidence="2" type="ORF">Lbir_2227</name>
    <name evidence="3" type="ORF">NCTC12437_00073</name>
</gene>
<evidence type="ECO:0008006" key="6">
    <source>
        <dbReference type="Google" id="ProtNLM"/>
    </source>
</evidence>
<dbReference type="AlphaFoldDB" id="A0A378I6D4"/>
<evidence type="ECO:0000313" key="5">
    <source>
        <dbReference type="Proteomes" id="UP000255066"/>
    </source>
</evidence>
<name>A0A378I6D4_9GAMM</name>
<evidence type="ECO:0000313" key="4">
    <source>
        <dbReference type="Proteomes" id="UP000054735"/>
    </source>
</evidence>
<dbReference type="EMBL" id="UGNW01000001">
    <property type="protein sequence ID" value="STX30320.1"/>
    <property type="molecule type" value="Genomic_DNA"/>
</dbReference>
<keyword evidence="1" id="KW-0472">Membrane</keyword>
<protein>
    <recommendedName>
        <fullName evidence="6">Peptidase C58 YopT-type domain-containing protein</fullName>
    </recommendedName>
</protein>
<evidence type="ECO:0000313" key="3">
    <source>
        <dbReference type="EMBL" id="STX30320.1"/>
    </source>
</evidence>
<dbReference type="Proteomes" id="UP000255066">
    <property type="component" value="Unassembled WGS sequence"/>
</dbReference>
<keyword evidence="1" id="KW-1133">Transmembrane helix</keyword>